<evidence type="ECO:0000256" key="11">
    <source>
        <dbReference type="ARBA" id="ARBA00023027"/>
    </source>
</evidence>
<dbReference type="AlphaFoldDB" id="A0A343VTC8"/>
<feature type="transmembrane region" description="Helical" evidence="16">
    <location>
        <begin position="92"/>
        <end position="108"/>
    </location>
</feature>
<accession>A0A343VTC8</accession>
<geneLocation type="mitochondrion" evidence="19"/>
<evidence type="ECO:0000256" key="3">
    <source>
        <dbReference type="ARBA" id="ARBA00012944"/>
    </source>
</evidence>
<evidence type="ECO:0000256" key="1">
    <source>
        <dbReference type="ARBA" id="ARBA00004225"/>
    </source>
</evidence>
<evidence type="ECO:0000256" key="10">
    <source>
        <dbReference type="ARBA" id="ARBA00022989"/>
    </source>
</evidence>
<dbReference type="InterPro" id="IPR001750">
    <property type="entry name" value="ND/Mrp_TM"/>
</dbReference>
<evidence type="ECO:0000256" key="14">
    <source>
        <dbReference type="ARBA" id="ARBA00023136"/>
    </source>
</evidence>
<feature type="transmembrane region" description="Helical" evidence="16">
    <location>
        <begin position="216"/>
        <end position="236"/>
    </location>
</feature>
<dbReference type="InterPro" id="IPR003918">
    <property type="entry name" value="NADH_UbQ_OxRdtase"/>
</dbReference>
<dbReference type="PRINTS" id="PR01437">
    <property type="entry name" value="NUOXDRDTASE4"/>
</dbReference>
<dbReference type="GO" id="GO:0031966">
    <property type="term" value="C:mitochondrial membrane"/>
    <property type="evidence" value="ECO:0007669"/>
    <property type="project" value="UniProtKB-SubCell"/>
</dbReference>
<keyword evidence="6 16" id="KW-0679">Respiratory chain</keyword>
<dbReference type="GO" id="GO:0042773">
    <property type="term" value="P:ATP synthesis coupled electron transport"/>
    <property type="evidence" value="ECO:0007669"/>
    <property type="project" value="InterPro"/>
</dbReference>
<evidence type="ECO:0000256" key="12">
    <source>
        <dbReference type="ARBA" id="ARBA00023075"/>
    </source>
</evidence>
<evidence type="ECO:0000256" key="7">
    <source>
        <dbReference type="ARBA" id="ARBA00022692"/>
    </source>
</evidence>
<feature type="domain" description="NADH:ubiquinone oxidoreductase chain 4 N-terminal" evidence="18">
    <location>
        <begin position="1"/>
        <end position="106"/>
    </location>
</feature>
<dbReference type="NCBIfam" id="TIGR01972">
    <property type="entry name" value="NDH_I_M"/>
    <property type="match status" value="1"/>
</dbReference>
<evidence type="ECO:0000256" key="16">
    <source>
        <dbReference type="RuleBase" id="RU003297"/>
    </source>
</evidence>
<evidence type="ECO:0000256" key="2">
    <source>
        <dbReference type="ARBA" id="ARBA00009025"/>
    </source>
</evidence>
<feature type="transmembrane region" description="Helical" evidence="16">
    <location>
        <begin position="143"/>
        <end position="166"/>
    </location>
</feature>
<keyword evidence="7 16" id="KW-0812">Transmembrane</keyword>
<keyword evidence="13 16" id="KW-0496">Mitochondrion</keyword>
<feature type="transmembrane region" description="Helical" evidence="16">
    <location>
        <begin position="390"/>
        <end position="411"/>
    </location>
</feature>
<feature type="transmembrane region" description="Helical" evidence="16">
    <location>
        <begin position="186"/>
        <end position="204"/>
    </location>
</feature>
<dbReference type="EC" id="7.1.1.2" evidence="3 16"/>
<dbReference type="Pfam" id="PF01059">
    <property type="entry name" value="Oxidored_q5_N"/>
    <property type="match status" value="1"/>
</dbReference>
<feature type="transmembrane region" description="Helical" evidence="16">
    <location>
        <begin position="53"/>
        <end position="71"/>
    </location>
</feature>
<comment type="similarity">
    <text evidence="2 16">Belongs to the complex I subunit 4 family.</text>
</comment>
<feature type="transmembrane region" description="Helical" evidence="16">
    <location>
        <begin position="281"/>
        <end position="300"/>
    </location>
</feature>
<keyword evidence="11 16" id="KW-0520">NAD</keyword>
<keyword evidence="9 16" id="KW-0249">Electron transport</keyword>
<gene>
    <name evidence="19" type="primary">ND4</name>
</gene>
<dbReference type="InterPro" id="IPR010227">
    <property type="entry name" value="NADH_Q_OxRdtase_chainM/4"/>
</dbReference>
<feature type="domain" description="NADH:quinone oxidoreductase/Mrp antiporter transmembrane" evidence="17">
    <location>
        <begin position="110"/>
        <end position="393"/>
    </location>
</feature>
<evidence type="ECO:0000256" key="15">
    <source>
        <dbReference type="ARBA" id="ARBA00049551"/>
    </source>
</evidence>
<organism evidence="19">
    <name type="scientific">Chiasmocleis ventrimaculata</name>
    <name type="common">dotted humming frog</name>
    <dbReference type="NCBI Taxonomy" id="886581"/>
    <lineage>
        <taxon>Eukaryota</taxon>
        <taxon>Metazoa</taxon>
        <taxon>Chordata</taxon>
        <taxon>Craniata</taxon>
        <taxon>Vertebrata</taxon>
        <taxon>Euteleostomi</taxon>
        <taxon>Amphibia</taxon>
        <taxon>Batrachia</taxon>
        <taxon>Anura</taxon>
        <taxon>Neobatrachia</taxon>
        <taxon>Microhyloidea</taxon>
        <taxon>Microhylidae</taxon>
        <taxon>Gastrophryninae</taxon>
        <taxon>Chiasmocleis</taxon>
    </lineage>
</organism>
<feature type="transmembrane region" description="Helical" evidence="16">
    <location>
        <begin position="431"/>
        <end position="452"/>
    </location>
</feature>
<keyword evidence="8" id="KW-1278">Translocase</keyword>
<feature type="transmembrane region" description="Helical" evidence="16">
    <location>
        <begin position="256"/>
        <end position="274"/>
    </location>
</feature>
<evidence type="ECO:0000256" key="4">
    <source>
        <dbReference type="ARBA" id="ARBA00021006"/>
    </source>
</evidence>
<evidence type="ECO:0000259" key="17">
    <source>
        <dbReference type="Pfam" id="PF00361"/>
    </source>
</evidence>
<protein>
    <recommendedName>
        <fullName evidence="4 16">NADH-ubiquinone oxidoreductase chain 4</fullName>
        <ecNumber evidence="3 16">7.1.1.2</ecNumber>
    </recommendedName>
</protein>
<evidence type="ECO:0000256" key="13">
    <source>
        <dbReference type="ARBA" id="ARBA00023128"/>
    </source>
</evidence>
<evidence type="ECO:0000256" key="5">
    <source>
        <dbReference type="ARBA" id="ARBA00022448"/>
    </source>
</evidence>
<sequence length="453" mass="50714">MLMIILAWSAIIITTIFSPKKLLWTSSTAQGFFTSFFTIAWFFLQDFNFSNKFFLIDSLSGPLAILTCWLFPLTLLASQSKLIKEPLTRQRTYIANATFLQLTTLLAFTSSDLMMFFIFFEASLVPTMIIITRWGSQERRLEAGVYLAFYTMIGAAPLLIFLASSYLQSASLSYPLIFLSGQTQNIQLPTLFWTACNLAFLVKMPMYCLHLWLPKAHVEAPIAGSMILAGTLLKLGGYGIMRLSILLPEVSLKETLVFMLIAILGVLATALLCLRQTDLKSLIAMSSVSHMNLVITAALIHTTWSYTGAMIMMIAHGLTSSALFCLANTMYERTNSRTMILLRGALLIFPLTGTWWLATLLFNMALPPSVNFAGELLIMATLYNWSPKAFLIVALNLILTTAYTLYTLWSTQRGPTPTHLKTLFPFQIREHALLMLHIAPALLLILNPELIFC</sequence>
<dbReference type="InterPro" id="IPR000260">
    <property type="entry name" value="NADH4_N"/>
</dbReference>
<evidence type="ECO:0000259" key="18">
    <source>
        <dbReference type="Pfam" id="PF01059"/>
    </source>
</evidence>
<feature type="transmembrane region" description="Helical" evidence="16">
    <location>
        <begin position="306"/>
        <end position="328"/>
    </location>
</feature>
<dbReference type="PANTHER" id="PTHR43507:SF20">
    <property type="entry name" value="NADH-UBIQUINONE OXIDOREDUCTASE CHAIN 4"/>
    <property type="match status" value="1"/>
</dbReference>
<keyword evidence="10 16" id="KW-1133">Transmembrane helix</keyword>
<keyword evidence="14 16" id="KW-0472">Membrane</keyword>
<comment type="function">
    <text evidence="16">Core subunit of the mitochondrial membrane respiratory chain NADH dehydrogenase (Complex I) which catalyzes electron transfer from NADH through the respiratory chain, using ubiquinone as an electron acceptor. Essential for the catalytic activity and assembly of complex I.</text>
</comment>
<keyword evidence="12 16" id="KW-0830">Ubiquinone</keyword>
<reference evidence="19" key="1">
    <citation type="journal article" date="2018" name="Mol. Phylogenet. Evol.">
        <title>A large-scale phylogeny of Microhylidae inferred from a combined dataset of 121 genes and 427 taxa.</title>
        <authorList>
            <person name="Tu N."/>
            <person name="Yang M."/>
            <person name="Liang D."/>
            <person name="Zhang P."/>
        </authorList>
    </citation>
    <scope>NUCLEOTIDE SEQUENCE</scope>
</reference>
<dbReference type="GO" id="GO:0015990">
    <property type="term" value="P:electron transport coupled proton transport"/>
    <property type="evidence" value="ECO:0007669"/>
    <property type="project" value="TreeGrafter"/>
</dbReference>
<evidence type="ECO:0000256" key="6">
    <source>
        <dbReference type="ARBA" id="ARBA00022660"/>
    </source>
</evidence>
<keyword evidence="5 16" id="KW-0813">Transport</keyword>
<feature type="transmembrane region" description="Helical" evidence="16">
    <location>
        <begin position="340"/>
        <end position="358"/>
    </location>
</feature>
<evidence type="ECO:0000256" key="9">
    <source>
        <dbReference type="ARBA" id="ARBA00022982"/>
    </source>
</evidence>
<dbReference type="GO" id="GO:0048039">
    <property type="term" value="F:ubiquinone binding"/>
    <property type="evidence" value="ECO:0007669"/>
    <property type="project" value="TreeGrafter"/>
</dbReference>
<comment type="catalytic activity">
    <reaction evidence="15 16">
        <text>a ubiquinone + NADH + 5 H(+)(in) = a ubiquinol + NAD(+) + 4 H(+)(out)</text>
        <dbReference type="Rhea" id="RHEA:29091"/>
        <dbReference type="Rhea" id="RHEA-COMP:9565"/>
        <dbReference type="Rhea" id="RHEA-COMP:9566"/>
        <dbReference type="ChEBI" id="CHEBI:15378"/>
        <dbReference type="ChEBI" id="CHEBI:16389"/>
        <dbReference type="ChEBI" id="CHEBI:17976"/>
        <dbReference type="ChEBI" id="CHEBI:57540"/>
        <dbReference type="ChEBI" id="CHEBI:57945"/>
        <dbReference type="EC" id="7.1.1.2"/>
    </reaction>
</comment>
<evidence type="ECO:0000313" key="19">
    <source>
        <dbReference type="EMBL" id="AVP25643.1"/>
    </source>
</evidence>
<dbReference type="PANTHER" id="PTHR43507">
    <property type="entry name" value="NADH-UBIQUINONE OXIDOREDUCTASE CHAIN 4"/>
    <property type="match status" value="1"/>
</dbReference>
<proteinExistence type="inferred from homology"/>
<dbReference type="GO" id="GO:0008137">
    <property type="term" value="F:NADH dehydrogenase (ubiquinone) activity"/>
    <property type="evidence" value="ECO:0007669"/>
    <property type="project" value="UniProtKB-UniRule"/>
</dbReference>
<name>A0A343VTC8_9NEOB</name>
<comment type="subcellular location">
    <subcellularLocation>
        <location evidence="1 16">Mitochondrion membrane</location>
        <topology evidence="1 16">Multi-pass membrane protein</topology>
    </subcellularLocation>
</comment>
<evidence type="ECO:0000256" key="8">
    <source>
        <dbReference type="ARBA" id="ARBA00022967"/>
    </source>
</evidence>
<dbReference type="GO" id="GO:0003954">
    <property type="term" value="F:NADH dehydrogenase activity"/>
    <property type="evidence" value="ECO:0007669"/>
    <property type="project" value="TreeGrafter"/>
</dbReference>
<dbReference type="EMBL" id="MG020774">
    <property type="protein sequence ID" value="AVP25643.1"/>
    <property type="molecule type" value="Genomic_DNA"/>
</dbReference>
<dbReference type="Pfam" id="PF00361">
    <property type="entry name" value="Proton_antipo_M"/>
    <property type="match status" value="1"/>
</dbReference>
<feature type="transmembrane region" description="Helical" evidence="16">
    <location>
        <begin position="114"/>
        <end position="131"/>
    </location>
</feature>